<evidence type="ECO:0000313" key="9">
    <source>
        <dbReference type="Proteomes" id="UP000078492"/>
    </source>
</evidence>
<dbReference type="Proteomes" id="UP000078492">
    <property type="component" value="Unassembled WGS sequence"/>
</dbReference>
<dbReference type="PANTHER" id="PTHR13522">
    <property type="entry name" value="U6 SNRNA PHOSPHODIESTERASE 1"/>
    <property type="match status" value="1"/>
</dbReference>
<keyword evidence="1" id="KW-0540">Nuclease</keyword>
<reference evidence="8 9" key="1">
    <citation type="submission" date="2015-09" db="EMBL/GenBank/DDBJ databases">
        <title>Trachymyrmex cornetzi WGS genome.</title>
        <authorList>
            <person name="Nygaard S."/>
            <person name="Hu H."/>
            <person name="Boomsma J."/>
            <person name="Zhang G."/>
        </authorList>
    </citation>
    <scope>NUCLEOTIDE SEQUENCE [LARGE SCALE GENOMIC DNA]</scope>
    <source>
        <strain evidence="8">Tcor2-1</strain>
        <tissue evidence="8">Whole body</tissue>
    </source>
</reference>
<name>A0A195DHD3_9HYME</name>
<protein>
    <recommendedName>
        <fullName evidence="6">U6 snRNA phosphodiesterase 1</fullName>
    </recommendedName>
    <alternativeName>
        <fullName evidence="7">3'-5' RNA exonuclease USB1</fullName>
    </alternativeName>
</protein>
<dbReference type="InterPro" id="IPR027521">
    <property type="entry name" value="Usb1"/>
</dbReference>
<dbReference type="GO" id="GO:0034477">
    <property type="term" value="P:U6 snRNA 3'-end processing"/>
    <property type="evidence" value="ECO:0007669"/>
    <property type="project" value="InterPro"/>
</dbReference>
<dbReference type="GO" id="GO:0000175">
    <property type="term" value="F:3'-5'-RNA exonuclease activity"/>
    <property type="evidence" value="ECO:0007669"/>
    <property type="project" value="TreeGrafter"/>
</dbReference>
<dbReference type="GO" id="GO:0005634">
    <property type="term" value="C:nucleus"/>
    <property type="evidence" value="ECO:0007669"/>
    <property type="project" value="TreeGrafter"/>
</dbReference>
<dbReference type="EMBL" id="KQ980886">
    <property type="protein sequence ID" value="KYN11869.1"/>
    <property type="molecule type" value="Genomic_DNA"/>
</dbReference>
<dbReference type="GO" id="GO:0016829">
    <property type="term" value="F:lyase activity"/>
    <property type="evidence" value="ECO:0007669"/>
    <property type="project" value="UniProtKB-KW"/>
</dbReference>
<evidence type="ECO:0000256" key="4">
    <source>
        <dbReference type="ARBA" id="ARBA00023242"/>
    </source>
</evidence>
<evidence type="ECO:0000256" key="6">
    <source>
        <dbReference type="ARBA" id="ARBA00029543"/>
    </source>
</evidence>
<comment type="catalytic activity">
    <reaction evidence="5">
        <text>a 3'-end uridylyl-uridine-RNA = a 3'-end 2',3'-cyclophospho-uridine-RNA + uridine</text>
        <dbReference type="Rhea" id="RHEA:46052"/>
        <dbReference type="Rhea" id="RHEA-COMP:17384"/>
        <dbReference type="Rhea" id="RHEA-COMP:17385"/>
        <dbReference type="ChEBI" id="CHEBI:16704"/>
        <dbReference type="ChEBI" id="CHEBI:85643"/>
        <dbReference type="ChEBI" id="CHEBI:85644"/>
    </reaction>
    <physiologicalReaction direction="left-to-right" evidence="5">
        <dbReference type="Rhea" id="RHEA:46053"/>
    </physiologicalReaction>
</comment>
<accession>A0A195DHD3</accession>
<dbReference type="Pfam" id="PF09749">
    <property type="entry name" value="HVSL"/>
    <property type="match status" value="1"/>
</dbReference>
<keyword evidence="3" id="KW-0456">Lyase</keyword>
<gene>
    <name evidence="8" type="ORF">ALC57_16010</name>
</gene>
<dbReference type="STRING" id="471704.A0A195DHD3"/>
<keyword evidence="4" id="KW-0539">Nucleus</keyword>
<evidence type="ECO:0000256" key="3">
    <source>
        <dbReference type="ARBA" id="ARBA00023239"/>
    </source>
</evidence>
<proteinExistence type="predicted"/>
<dbReference type="Gene3D" id="3.90.1140.10">
    <property type="entry name" value="Cyclic phosphodiesterase"/>
    <property type="match status" value="1"/>
</dbReference>
<dbReference type="AlphaFoldDB" id="A0A195DHD3"/>
<sequence>MKSVLNKLPVQGNIISSLHISLSRTLILKFHWIESFVEGIKLACRSFNKFIIQLTDVRVYCNEEKTRTFLGIYCQDEDKMLKCLTEIFDNLLAEYQLPSFYKDTSYHISFFWCLGDKQACLKEILPPLTSSLNKFLAENMEDAYVHVNDIQCKIGNKCYTFKLK</sequence>
<evidence type="ECO:0000256" key="2">
    <source>
        <dbReference type="ARBA" id="ARBA00022801"/>
    </source>
</evidence>
<evidence type="ECO:0000313" key="8">
    <source>
        <dbReference type="EMBL" id="KYN11869.1"/>
    </source>
</evidence>
<keyword evidence="2" id="KW-0378">Hydrolase</keyword>
<evidence type="ECO:0000256" key="1">
    <source>
        <dbReference type="ARBA" id="ARBA00022722"/>
    </source>
</evidence>
<keyword evidence="9" id="KW-1185">Reference proteome</keyword>
<evidence type="ECO:0000256" key="5">
    <source>
        <dbReference type="ARBA" id="ARBA00029300"/>
    </source>
</evidence>
<evidence type="ECO:0000256" key="7">
    <source>
        <dbReference type="ARBA" id="ARBA00030030"/>
    </source>
</evidence>
<dbReference type="PANTHER" id="PTHR13522:SF3">
    <property type="entry name" value="U6 SNRNA PHOSPHODIESTERASE 1"/>
    <property type="match status" value="1"/>
</dbReference>
<organism evidence="8 9">
    <name type="scientific">Trachymyrmex cornetzi</name>
    <dbReference type="NCBI Taxonomy" id="471704"/>
    <lineage>
        <taxon>Eukaryota</taxon>
        <taxon>Metazoa</taxon>
        <taxon>Ecdysozoa</taxon>
        <taxon>Arthropoda</taxon>
        <taxon>Hexapoda</taxon>
        <taxon>Insecta</taxon>
        <taxon>Pterygota</taxon>
        <taxon>Neoptera</taxon>
        <taxon>Endopterygota</taxon>
        <taxon>Hymenoptera</taxon>
        <taxon>Apocrita</taxon>
        <taxon>Aculeata</taxon>
        <taxon>Formicoidea</taxon>
        <taxon>Formicidae</taxon>
        <taxon>Myrmicinae</taxon>
        <taxon>Trachymyrmex</taxon>
    </lineage>
</organism>